<protein>
    <recommendedName>
        <fullName evidence="3">Reverse transcriptase</fullName>
    </recommendedName>
</protein>
<dbReference type="Proteomes" id="UP001153076">
    <property type="component" value="Unassembled WGS sequence"/>
</dbReference>
<name>A0A9Q1JK39_9CARY</name>
<proteinExistence type="predicted"/>
<dbReference type="OrthoDB" id="1303235at2759"/>
<gene>
    <name evidence="1" type="ORF">Cgig2_023811</name>
</gene>
<evidence type="ECO:0000313" key="1">
    <source>
        <dbReference type="EMBL" id="KAJ8421818.1"/>
    </source>
</evidence>
<evidence type="ECO:0000313" key="2">
    <source>
        <dbReference type="Proteomes" id="UP001153076"/>
    </source>
</evidence>
<evidence type="ECO:0008006" key="3">
    <source>
        <dbReference type="Google" id="ProtNLM"/>
    </source>
</evidence>
<dbReference type="EMBL" id="JAKOGI010002519">
    <property type="protein sequence ID" value="KAJ8421818.1"/>
    <property type="molecule type" value="Genomic_DNA"/>
</dbReference>
<keyword evidence="2" id="KW-1185">Reference proteome</keyword>
<dbReference type="AlphaFoldDB" id="A0A9Q1JK39"/>
<sequence length="174" mass="20025">MEDVCTRFFLTKAKQRKLATYIYSLKDQNGEKKEGFDEVAKIISSFYSNLLGKQLILRSNLNVEAIRKGPVLTTEQQLKLCSQFTDQEFKNAMFLIPNVKSPGPDGYDSGFYKSSWSIIRPLVCAALKETLVKTRIARCQTQLNVTYELYHSANEDEDHLFFSSSCAQEIWKWV</sequence>
<comment type="caution">
    <text evidence="1">The sequence shown here is derived from an EMBL/GenBank/DDBJ whole genome shotgun (WGS) entry which is preliminary data.</text>
</comment>
<organism evidence="1 2">
    <name type="scientific">Carnegiea gigantea</name>
    <dbReference type="NCBI Taxonomy" id="171969"/>
    <lineage>
        <taxon>Eukaryota</taxon>
        <taxon>Viridiplantae</taxon>
        <taxon>Streptophyta</taxon>
        <taxon>Embryophyta</taxon>
        <taxon>Tracheophyta</taxon>
        <taxon>Spermatophyta</taxon>
        <taxon>Magnoliopsida</taxon>
        <taxon>eudicotyledons</taxon>
        <taxon>Gunneridae</taxon>
        <taxon>Pentapetalae</taxon>
        <taxon>Caryophyllales</taxon>
        <taxon>Cactineae</taxon>
        <taxon>Cactaceae</taxon>
        <taxon>Cactoideae</taxon>
        <taxon>Echinocereeae</taxon>
        <taxon>Carnegiea</taxon>
    </lineage>
</organism>
<accession>A0A9Q1JK39</accession>
<reference evidence="1" key="1">
    <citation type="submission" date="2022-04" db="EMBL/GenBank/DDBJ databases">
        <title>Carnegiea gigantea Genome sequencing and assembly v2.</title>
        <authorList>
            <person name="Copetti D."/>
            <person name="Sanderson M.J."/>
            <person name="Burquez A."/>
            <person name="Wojciechowski M.F."/>
        </authorList>
    </citation>
    <scope>NUCLEOTIDE SEQUENCE</scope>
    <source>
        <strain evidence="1">SGP5-SGP5p</strain>
        <tissue evidence="1">Aerial part</tissue>
    </source>
</reference>